<dbReference type="InterPro" id="IPR006162">
    <property type="entry name" value="Ppantetheine_attach_site"/>
</dbReference>
<organism evidence="7 8">
    <name type="scientific">Rhodococcus daqingensis</name>
    <dbReference type="NCBI Taxonomy" id="2479363"/>
    <lineage>
        <taxon>Bacteria</taxon>
        <taxon>Bacillati</taxon>
        <taxon>Actinomycetota</taxon>
        <taxon>Actinomycetes</taxon>
        <taxon>Mycobacteriales</taxon>
        <taxon>Nocardiaceae</taxon>
        <taxon>Rhodococcus</taxon>
    </lineage>
</organism>
<keyword evidence="3" id="KW-0597">Phosphoprotein</keyword>
<dbReference type="PANTHER" id="PTHR45527:SF1">
    <property type="entry name" value="FATTY ACID SYNTHASE"/>
    <property type="match status" value="1"/>
</dbReference>
<dbReference type="Gene3D" id="2.30.38.10">
    <property type="entry name" value="Luciferase, Domain 3"/>
    <property type="match status" value="3"/>
</dbReference>
<evidence type="ECO:0000256" key="4">
    <source>
        <dbReference type="ARBA" id="ARBA00022737"/>
    </source>
</evidence>
<dbReference type="Pfam" id="PF00550">
    <property type="entry name" value="PP-binding"/>
    <property type="match status" value="2"/>
</dbReference>
<gene>
    <name evidence="7" type="ORF">ACFQS9_03525</name>
</gene>
<comment type="caution">
    <text evidence="7">The sequence shown here is derived from an EMBL/GenBank/DDBJ whole genome shotgun (WGS) entry which is preliminary data.</text>
</comment>
<dbReference type="Proteomes" id="UP001596484">
    <property type="component" value="Unassembled WGS sequence"/>
</dbReference>
<dbReference type="PROSITE" id="PS50075">
    <property type="entry name" value="CARRIER"/>
    <property type="match status" value="2"/>
</dbReference>
<dbReference type="Gene3D" id="3.40.50.980">
    <property type="match status" value="6"/>
</dbReference>
<feature type="non-terminal residue" evidence="7">
    <location>
        <position position="3047"/>
    </location>
</feature>
<dbReference type="CDD" id="cd05930">
    <property type="entry name" value="A_NRPS"/>
    <property type="match status" value="1"/>
</dbReference>
<dbReference type="InterPro" id="IPR000873">
    <property type="entry name" value="AMP-dep_synth/lig_dom"/>
</dbReference>
<dbReference type="EMBL" id="JBHTCS010000004">
    <property type="protein sequence ID" value="MFC7446955.1"/>
    <property type="molecule type" value="Genomic_DNA"/>
</dbReference>
<dbReference type="InterPro" id="IPR045851">
    <property type="entry name" value="AMP-bd_C_sf"/>
</dbReference>
<dbReference type="NCBIfam" id="TIGR01720">
    <property type="entry name" value="NRPS-para261"/>
    <property type="match status" value="1"/>
</dbReference>
<dbReference type="CDD" id="cd19540">
    <property type="entry name" value="LCL_NRPS-like"/>
    <property type="match status" value="1"/>
</dbReference>
<evidence type="ECO:0000256" key="5">
    <source>
        <dbReference type="ARBA" id="ARBA00023194"/>
    </source>
</evidence>
<dbReference type="InterPro" id="IPR001242">
    <property type="entry name" value="Condensation_dom"/>
</dbReference>
<dbReference type="SMART" id="SM00823">
    <property type="entry name" value="PKS_PP"/>
    <property type="match status" value="2"/>
</dbReference>
<dbReference type="PANTHER" id="PTHR45527">
    <property type="entry name" value="NONRIBOSOMAL PEPTIDE SYNTHETASE"/>
    <property type="match status" value="1"/>
</dbReference>
<dbReference type="Gene3D" id="3.30.559.30">
    <property type="entry name" value="Nonribosomal peptide synthetase, condensation domain"/>
    <property type="match status" value="3"/>
</dbReference>
<dbReference type="Pfam" id="PF00668">
    <property type="entry name" value="Condensation"/>
    <property type="match status" value="3"/>
</dbReference>
<dbReference type="InterPro" id="IPR009081">
    <property type="entry name" value="PP-bd_ACP"/>
</dbReference>
<evidence type="ECO:0000313" key="8">
    <source>
        <dbReference type="Proteomes" id="UP001596484"/>
    </source>
</evidence>
<dbReference type="Gene3D" id="3.30.300.30">
    <property type="match status" value="2"/>
</dbReference>
<dbReference type="RefSeq" id="WP_378401641.1">
    <property type="nucleotide sequence ID" value="NZ_JBHTCS010000004.1"/>
</dbReference>
<proteinExistence type="predicted"/>
<evidence type="ECO:0000256" key="2">
    <source>
        <dbReference type="ARBA" id="ARBA00022450"/>
    </source>
</evidence>
<feature type="domain" description="Carrier" evidence="6">
    <location>
        <begin position="1643"/>
        <end position="1717"/>
    </location>
</feature>
<keyword evidence="5" id="KW-0045">Antibiotic biosynthesis</keyword>
<evidence type="ECO:0000256" key="1">
    <source>
        <dbReference type="ARBA" id="ARBA00001957"/>
    </source>
</evidence>
<dbReference type="SUPFAM" id="SSF52777">
    <property type="entry name" value="CoA-dependent acyltransferases"/>
    <property type="match status" value="6"/>
</dbReference>
<keyword evidence="4" id="KW-0677">Repeat</keyword>
<dbReference type="NCBIfam" id="TIGR01733">
    <property type="entry name" value="AA-adenyl-dom"/>
    <property type="match status" value="2"/>
</dbReference>
<dbReference type="InterPro" id="IPR025110">
    <property type="entry name" value="AMP-bd_C"/>
</dbReference>
<dbReference type="InterPro" id="IPR020845">
    <property type="entry name" value="AMP-binding_CS"/>
</dbReference>
<keyword evidence="2" id="KW-0596">Phosphopantetheine</keyword>
<reference evidence="8" key="1">
    <citation type="journal article" date="2019" name="Int. J. Syst. Evol. Microbiol.">
        <title>The Global Catalogue of Microorganisms (GCM) 10K type strain sequencing project: providing services to taxonomists for standard genome sequencing and annotation.</title>
        <authorList>
            <consortium name="The Broad Institute Genomics Platform"/>
            <consortium name="The Broad Institute Genome Sequencing Center for Infectious Disease"/>
            <person name="Wu L."/>
            <person name="Ma J."/>
        </authorList>
    </citation>
    <scope>NUCLEOTIDE SEQUENCE [LARGE SCALE GENOMIC DNA]</scope>
    <source>
        <strain evidence="8">ICMP 19430</strain>
    </source>
</reference>
<dbReference type="InterPro" id="IPR036736">
    <property type="entry name" value="ACP-like_sf"/>
</dbReference>
<dbReference type="InterPro" id="IPR023213">
    <property type="entry name" value="CAT-like_dom_sf"/>
</dbReference>
<evidence type="ECO:0000313" key="7">
    <source>
        <dbReference type="EMBL" id="MFC7446955.1"/>
    </source>
</evidence>
<dbReference type="Gene3D" id="1.10.1200.10">
    <property type="entry name" value="ACP-like"/>
    <property type="match status" value="2"/>
</dbReference>
<dbReference type="InterPro" id="IPR010071">
    <property type="entry name" value="AA_adenyl_dom"/>
</dbReference>
<dbReference type="InterPro" id="IPR020806">
    <property type="entry name" value="PKS_PP-bd"/>
</dbReference>
<dbReference type="InterPro" id="IPR010060">
    <property type="entry name" value="NRPS_synth"/>
</dbReference>
<dbReference type="SUPFAM" id="SSF47336">
    <property type="entry name" value="ACP-like"/>
    <property type="match status" value="2"/>
</dbReference>
<evidence type="ECO:0000259" key="6">
    <source>
        <dbReference type="PROSITE" id="PS50075"/>
    </source>
</evidence>
<protein>
    <submittedName>
        <fullName evidence="7">Amino acid adenylation domain-containing protein</fullName>
    </submittedName>
</protein>
<dbReference type="CDD" id="cd17646">
    <property type="entry name" value="A_NRPS_AB3403-like"/>
    <property type="match status" value="1"/>
</dbReference>
<comment type="cofactor">
    <cofactor evidence="1">
        <name>pantetheine 4'-phosphate</name>
        <dbReference type="ChEBI" id="CHEBI:47942"/>
    </cofactor>
</comment>
<dbReference type="CDD" id="cd19543">
    <property type="entry name" value="DCL_NRPS"/>
    <property type="match status" value="1"/>
</dbReference>
<evidence type="ECO:0000256" key="3">
    <source>
        <dbReference type="ARBA" id="ARBA00022553"/>
    </source>
</evidence>
<dbReference type="Pfam" id="PF13193">
    <property type="entry name" value="AMP-binding_C"/>
    <property type="match status" value="2"/>
</dbReference>
<feature type="domain" description="Carrier" evidence="6">
    <location>
        <begin position="584"/>
        <end position="659"/>
    </location>
</feature>
<dbReference type="SUPFAM" id="SSF56801">
    <property type="entry name" value="Acetyl-CoA synthetase-like"/>
    <property type="match status" value="3"/>
</dbReference>
<dbReference type="Gene3D" id="3.30.559.10">
    <property type="entry name" value="Chloramphenicol acetyltransferase-like domain"/>
    <property type="match status" value="3"/>
</dbReference>
<dbReference type="NCBIfam" id="NF003417">
    <property type="entry name" value="PRK04813.1"/>
    <property type="match status" value="3"/>
</dbReference>
<name>A0ABW2RSZ0_9NOCA</name>
<dbReference type="PROSITE" id="PS00012">
    <property type="entry name" value="PHOSPHOPANTETHEINE"/>
    <property type="match status" value="2"/>
</dbReference>
<dbReference type="PROSITE" id="PS00455">
    <property type="entry name" value="AMP_BINDING"/>
    <property type="match status" value="3"/>
</dbReference>
<dbReference type="Pfam" id="PF00501">
    <property type="entry name" value="AMP-binding"/>
    <property type="match status" value="3"/>
</dbReference>
<keyword evidence="8" id="KW-1185">Reference proteome</keyword>
<sequence length="3047" mass="321436">MSVDGMSATYRELDERMQLLAGPLADRGMDADGIVSVVLTGLVPTIVAAEGGIGAVLDRIRRDAAELSPDGPDASAPTLVSLFDDQVSRTPDSVALTFDGESLTYSEFDARVNRLARRLMAEGVGAESLVALAMRRSFDLLIGMYAVIKAGGGYVPVDPDQPADRINHILEVAAPVCVLTTSRDGFTAEGLVLDIDTLDLSGLPGTPVTDEDRCRRIDPSGIAYVIFTSGSTGKPKGVGIAHSAIVNRLLWMQAEYRLGPDDVVLQKTPATFDVSVWELFWPLQTGARMVIAKPDGHRDPLYLSRVILAESVTTAHFVPSMLAVFAAEPTVHTCVALRQIFASGEALPPQTAEAVRKVLPQARLHNLYGPTEAAVDVTYHEVTEADSVTVPIGAAVWNTGLHVLDQRLHQVPIGVAGELYLAGVQLARGYVGRAELTAERFVANPFEPSGERMYRTGDLVRRAPNGELEYIGRNDFQVKLRGLRIELGEIETAMLAHPAVSQAVVLVWDGADAEQHLVAYLVGTAGVAPDVESISESLRLSLPEYMIPEAMVVLDELPVTAHGKLDRRALPEPSLDTHRAEYREPSTPAEVTVAAVFAEILGAERVGADDSFFDLGGNSLSAARVVARVNAALGSDVSLREVFDAPTVAGLAQLAAGSAGTGRARPELVAAVRPERLPLSLAQSRMWFINQFDTASPAYNLPLGIRLTGALDTQALAAAVTSVLERHESLRTVFPDDGQGPHQVVLPVDRLDLDLNPVRVRDEAELVSHLGGLATQGFDVTVEIPVRPTLFELSATEHVLLFLVHHIAADGASMAPLARDVVAAYAAFAQGGSPDRAPLEVQYADFAIWQRELLGEEDDPDSLLARQVGYWVNELDGIPDLLTLPTDRPRPAVQSMRGDRFGFEIDAGLHERLRALAQQHEATLFTATHAAFALLLAKLSGTDDIVVGTPVAGRGEAALDDLVGMFVNTLALRTVVDPAVSFAELLAATRESDLGALVHADVPFERLVEILAPERSTAHSPIFQVVMSLENNEPAVVELPGLTVSPVDSGVTFAKFDLQLVLGEKPDGPGMTGEFVFATDLFDVETVRTMSERFVRLLDALTADPTAPVGDLEIVGATERAALAPVAGPAGEEPVALPDLLAAAAADRDAIALMFGDVALTYGELDDRSNALARVLIDQGVGPESFVALALSRSIESQVALWAVAKSGAAFVPMDPAYPIDRLEHMVKDSGALLGLTVADNVAGLPAATWLVLDDPAFAGEWAGRSVEAVTDADRVAPVDVAQAAYVIYTSGSTGMPKGVVVPHAGLANFAVEERARYGVSPGDRVLHSSSPSFDASILELLMAVGAGATLVIVPPTVYGGSELAEIIVGAGVTHAFMTPSAAAALPVTGLDPLRVLVLGGEAMTADLVARWASRVRLYNAYGPTEATVMVASGDPIAPGDAITIGGPIRGVDALVLDARLRPVPVGVAGELYVAGTQVARGYHARAALTADRFVADPFGPAGKRMYRTGDVVRWVDRSAAGDLSDLVIEYVGRSDFQVKVRGFRIELGEIDAALSAHGSLDFATTIGRTGPSGATVLVSYVMGAGDVNADALKEFVGRSLPAHMVPSAIVVLDEIPMTVGGKLDRKALPEPDFGSSAESYVAPANAMEELLAGLFAEVLGVARVSVVDSFFALGGDSIVSIQLVARAKAAGVVIKARDVFERKTVAGLAEVATMAADGAGPVVLEELPGGGVGEMPLLPVARWAHERGAASRFSQAVLLTAPKGIDRAALAGTVQAVLDQHDMLRAELVSGTDLLRTGAAGTVVADPLITRVEFDGESLPGTPGFERLAAASLDAAADRLDPVAGVMVQVVWFDPAPGAGEINGRILVVLHHLVVDGVSWRLLVPAFAAAWGQLGAGVEPTAEPAATSARRWAHALAEEALTDRRIAELGHWRAVTAEIEAPLGARPLDPAVDTMDTVESITAELPADTTEALLTAVPAKFRGGAQDGLLAALALAVAQWRRARGQEGTSAGITLEGHGREEQVIPGADLSRTVGWFTSVYPVRLDLAGVDLDDAFAAGPGAGAAVKAVKEQLLAVPDNGIGYGLLRYLNPTTAPELGSAAEPQITFNYLGRFGTDEMSDEIRSLGWIPVTDGGSLGGATDPAMAAASALDVNASVLAGGGLSMTLSYPRGVLTRGEVSELAELWREALTTIARHARSEESGGLTPSDVPLVDLTQAQIDGFERRYRGLEDIWSLSPLQHGLLFHALLAEGVPGVLDVYTAQFSLNFAGTFDAGRLGRAADRLLVRYPNLRAGFVVDEASGSLQVVTAPSAVPVTVHEVGALDESARDVERRRILDADQAAGFDMAAPPLLRLTVLRAGDESWQLLVTNHHVILDGWSTPLVIRELLTLYALDGDDSPLPRPRSYRDYLDWLSRQDRDESLRVWGEALAGIDGPTLLAPEVAGAAHAAAPGKVELALSAEQTARAQVLAGELGVTLNTLVQSAWALVLGMLSGRGTVVFGATVSGRPAALAGIEEMAGLFINTIPVAVRLDPAESVRGLLTRVQAEQADLLDHHYMGLTDIHKVAGDAAQFDTAVIFESYPLDTSGVGGDIDIAGSRLLGVDSTAASHFPLSVIAATSADRLHVAVEFQHEAFDEATATAHLNRLLDLLDRMVTAPDAELAQVPLVSDAERALLDSYNRTELARTSETLLERIDARVAQDPGAPAVVEGGVTVSRGELDRRANLLAHELIALGVGIDDVVALVLPRSVDWVVGMLAAWKVGAAYLPVDTKAPSDRIAAILGDCDVAAVVTARAWTDEIGYTGPVVRLDDPATRARVSERSESAPPNRWTEPGAGDRLAYVITTSGSTGRPKPTLVPMAGVLNTAEWYRGEILLAPGDGALVANSPVFDQTQKNVWVTLSDGGVLHLAADPFDPVEILEIIGGGSVVNANMAPSAFATLLDADTDQSVLPRLRSLHLGGESFNPARLAHLEAAGTRLHNNYGPTEATDMITDHRLRSVLTGYPDGRVPIGPALPNYELYVLDQHLRLVPPGVAGELYIGGVGVSRGY</sequence>
<accession>A0ABW2RSZ0</accession>